<feature type="signal peptide" evidence="4">
    <location>
        <begin position="1"/>
        <end position="17"/>
    </location>
</feature>
<dbReference type="SMART" id="SM00028">
    <property type="entry name" value="TPR"/>
    <property type="match status" value="4"/>
</dbReference>
<dbReference type="InterPro" id="IPR051685">
    <property type="entry name" value="Ycf3/AcsC/BcsC/TPR_MFPF"/>
</dbReference>
<dbReference type="PROSITE" id="PS50005">
    <property type="entry name" value="TPR"/>
    <property type="match status" value="2"/>
</dbReference>
<evidence type="ECO:0000256" key="2">
    <source>
        <dbReference type="ARBA" id="ARBA00022803"/>
    </source>
</evidence>
<dbReference type="Gene3D" id="1.25.40.10">
    <property type="entry name" value="Tetratricopeptide repeat domain"/>
    <property type="match status" value="1"/>
</dbReference>
<feature type="repeat" description="TPR" evidence="3">
    <location>
        <begin position="23"/>
        <end position="56"/>
    </location>
</feature>
<dbReference type="Proteomes" id="UP000247681">
    <property type="component" value="Unassembled WGS sequence"/>
</dbReference>
<feature type="chain" id="PRO_5015928902" evidence="4">
    <location>
        <begin position="18"/>
        <end position="347"/>
    </location>
</feature>
<dbReference type="Pfam" id="PF13414">
    <property type="entry name" value="TPR_11"/>
    <property type="match status" value="1"/>
</dbReference>
<feature type="repeat" description="TPR" evidence="3">
    <location>
        <begin position="127"/>
        <end position="160"/>
    </location>
</feature>
<sequence>MRVKTLLLFFFFSAAYAQNKTEADKLVDEGVVLHDKGDYAGAINNYNKALEIDKDNLLALIEKAMSLNTSGNYDESIKVAKQAISSHPKEDLSTLYVSYANSLDHLHKLDEALKIYDEGIQKFPDYYQLYFNKGICYANSTTPNEAIAYFQKALLLNPNHPGSLNAIGFMESGSNRIPAILAFSRFLILEPQTARAKKNLESLQNLLMQGVKKSGEGITININSDVIADSKGKKKENDFSQADLILSMAAGLEFDEKNVNKTDVEKFIGKFETICASLDETKKGNSGFYWENLTPYFIEMKKKKLLEPFAYIAFANSGNEEVSKWLKKNQQELEKFYTWSTDYNWKK</sequence>
<keyword evidence="1" id="KW-0677">Repeat</keyword>
<comment type="caution">
    <text evidence="5">The sequence shown here is derived from an EMBL/GenBank/DDBJ whole genome shotgun (WGS) entry which is preliminary data.</text>
</comment>
<reference evidence="5 6" key="1">
    <citation type="submission" date="2018-05" db="EMBL/GenBank/DDBJ databases">
        <title>Flavobacterium sp. strain IMCC34758, incomplete genome.</title>
        <authorList>
            <person name="Joung Y."/>
        </authorList>
    </citation>
    <scope>NUCLEOTIDE SEQUENCE [LARGE SCALE GENOMIC DNA]</scope>
    <source>
        <strain evidence="5 6">IMCC34758</strain>
    </source>
</reference>
<keyword evidence="2 3" id="KW-0802">TPR repeat</keyword>
<dbReference type="SUPFAM" id="SSF48452">
    <property type="entry name" value="TPR-like"/>
    <property type="match status" value="1"/>
</dbReference>
<dbReference type="EMBL" id="QJHL01000001">
    <property type="protein sequence ID" value="PXY45900.1"/>
    <property type="molecule type" value="Genomic_DNA"/>
</dbReference>
<dbReference type="AlphaFoldDB" id="A0A2V4C7G9"/>
<protein>
    <submittedName>
        <fullName evidence="5">Uncharacterized protein</fullName>
    </submittedName>
</protein>
<evidence type="ECO:0000256" key="1">
    <source>
        <dbReference type="ARBA" id="ARBA00022737"/>
    </source>
</evidence>
<evidence type="ECO:0000313" key="5">
    <source>
        <dbReference type="EMBL" id="PXY45900.1"/>
    </source>
</evidence>
<dbReference type="RefSeq" id="WP_110344920.1">
    <property type="nucleotide sequence ID" value="NZ_QJHL01000001.1"/>
</dbReference>
<dbReference type="InterPro" id="IPR019734">
    <property type="entry name" value="TPR_rpt"/>
</dbReference>
<dbReference type="PANTHER" id="PTHR44943">
    <property type="entry name" value="CELLULOSE SYNTHASE OPERON PROTEIN C"/>
    <property type="match status" value="1"/>
</dbReference>
<evidence type="ECO:0000313" key="6">
    <source>
        <dbReference type="Proteomes" id="UP000247681"/>
    </source>
</evidence>
<proteinExistence type="predicted"/>
<evidence type="ECO:0000256" key="3">
    <source>
        <dbReference type="PROSITE-ProRule" id="PRU00339"/>
    </source>
</evidence>
<dbReference type="Pfam" id="PF07719">
    <property type="entry name" value="TPR_2"/>
    <property type="match status" value="1"/>
</dbReference>
<keyword evidence="6" id="KW-1185">Reference proteome</keyword>
<dbReference type="PANTHER" id="PTHR44943:SF8">
    <property type="entry name" value="TPR REPEAT-CONTAINING PROTEIN MJ0263"/>
    <property type="match status" value="1"/>
</dbReference>
<dbReference type="InterPro" id="IPR011990">
    <property type="entry name" value="TPR-like_helical_dom_sf"/>
</dbReference>
<accession>A0A2V4C7G9</accession>
<evidence type="ECO:0000256" key="4">
    <source>
        <dbReference type="SAM" id="SignalP"/>
    </source>
</evidence>
<keyword evidence="4" id="KW-0732">Signal</keyword>
<organism evidence="5 6">
    <name type="scientific">Flavobacterium hydrophilum</name>
    <dbReference type="NCBI Taxonomy" id="2211445"/>
    <lineage>
        <taxon>Bacteria</taxon>
        <taxon>Pseudomonadati</taxon>
        <taxon>Bacteroidota</taxon>
        <taxon>Flavobacteriia</taxon>
        <taxon>Flavobacteriales</taxon>
        <taxon>Flavobacteriaceae</taxon>
        <taxon>Flavobacterium</taxon>
    </lineage>
</organism>
<name>A0A2V4C7G9_9FLAO</name>
<gene>
    <name evidence="5" type="ORF">DMB68_01540</name>
</gene>
<dbReference type="InterPro" id="IPR013105">
    <property type="entry name" value="TPR_2"/>
</dbReference>
<dbReference type="OrthoDB" id="793001at2"/>